<dbReference type="AlphaFoldDB" id="A0AAN7BT86"/>
<accession>A0AAN7BT86</accession>
<sequence length="134" mass="14824">MLRVRHDGLAVSGAELVVHDPSLIFLNNLPLHEGKFWGIYVVILSKEGADDAVYVGSGTEATVGVKTRFRIYQEKTNNKLPRHVRRLYDSGFCGQEHIDSTQDFPPLVKDQKTGTGRIASDAKSRAQHECMGAS</sequence>
<gene>
    <name evidence="2" type="ORF">QBC38DRAFT_124234</name>
</gene>
<evidence type="ECO:0000313" key="2">
    <source>
        <dbReference type="EMBL" id="KAK4229153.1"/>
    </source>
</evidence>
<keyword evidence="3" id="KW-1185">Reference proteome</keyword>
<comment type="caution">
    <text evidence="2">The sequence shown here is derived from an EMBL/GenBank/DDBJ whole genome shotgun (WGS) entry which is preliminary data.</text>
</comment>
<dbReference type="Proteomes" id="UP001301958">
    <property type="component" value="Unassembled WGS sequence"/>
</dbReference>
<name>A0AAN7BT86_9PEZI</name>
<organism evidence="2 3">
    <name type="scientific">Podospora fimiseda</name>
    <dbReference type="NCBI Taxonomy" id="252190"/>
    <lineage>
        <taxon>Eukaryota</taxon>
        <taxon>Fungi</taxon>
        <taxon>Dikarya</taxon>
        <taxon>Ascomycota</taxon>
        <taxon>Pezizomycotina</taxon>
        <taxon>Sordariomycetes</taxon>
        <taxon>Sordariomycetidae</taxon>
        <taxon>Sordariales</taxon>
        <taxon>Podosporaceae</taxon>
        <taxon>Podospora</taxon>
    </lineage>
</organism>
<dbReference type="EMBL" id="MU865311">
    <property type="protein sequence ID" value="KAK4229153.1"/>
    <property type="molecule type" value="Genomic_DNA"/>
</dbReference>
<protein>
    <submittedName>
        <fullName evidence="2">Uncharacterized protein</fullName>
    </submittedName>
</protein>
<feature type="region of interest" description="Disordered" evidence="1">
    <location>
        <begin position="113"/>
        <end position="134"/>
    </location>
</feature>
<evidence type="ECO:0000313" key="3">
    <source>
        <dbReference type="Proteomes" id="UP001301958"/>
    </source>
</evidence>
<proteinExistence type="predicted"/>
<evidence type="ECO:0000256" key="1">
    <source>
        <dbReference type="SAM" id="MobiDB-lite"/>
    </source>
</evidence>
<reference evidence="2" key="1">
    <citation type="journal article" date="2023" name="Mol. Phylogenet. Evol.">
        <title>Genome-scale phylogeny and comparative genomics of the fungal order Sordariales.</title>
        <authorList>
            <person name="Hensen N."/>
            <person name="Bonometti L."/>
            <person name="Westerberg I."/>
            <person name="Brannstrom I.O."/>
            <person name="Guillou S."/>
            <person name="Cros-Aarteil S."/>
            <person name="Calhoun S."/>
            <person name="Haridas S."/>
            <person name="Kuo A."/>
            <person name="Mondo S."/>
            <person name="Pangilinan J."/>
            <person name="Riley R."/>
            <person name="LaButti K."/>
            <person name="Andreopoulos B."/>
            <person name="Lipzen A."/>
            <person name="Chen C."/>
            <person name="Yan M."/>
            <person name="Daum C."/>
            <person name="Ng V."/>
            <person name="Clum A."/>
            <person name="Steindorff A."/>
            <person name="Ohm R.A."/>
            <person name="Martin F."/>
            <person name="Silar P."/>
            <person name="Natvig D.O."/>
            <person name="Lalanne C."/>
            <person name="Gautier V."/>
            <person name="Ament-Velasquez S.L."/>
            <person name="Kruys A."/>
            <person name="Hutchinson M.I."/>
            <person name="Powell A.J."/>
            <person name="Barry K."/>
            <person name="Miller A.N."/>
            <person name="Grigoriev I.V."/>
            <person name="Debuchy R."/>
            <person name="Gladieux P."/>
            <person name="Hiltunen Thoren M."/>
            <person name="Johannesson H."/>
        </authorList>
    </citation>
    <scope>NUCLEOTIDE SEQUENCE</scope>
    <source>
        <strain evidence="2">CBS 990.96</strain>
    </source>
</reference>
<reference evidence="2" key="2">
    <citation type="submission" date="2023-05" db="EMBL/GenBank/DDBJ databases">
        <authorList>
            <consortium name="Lawrence Berkeley National Laboratory"/>
            <person name="Steindorff A."/>
            <person name="Hensen N."/>
            <person name="Bonometti L."/>
            <person name="Westerberg I."/>
            <person name="Brannstrom I.O."/>
            <person name="Guillou S."/>
            <person name="Cros-Aarteil S."/>
            <person name="Calhoun S."/>
            <person name="Haridas S."/>
            <person name="Kuo A."/>
            <person name="Mondo S."/>
            <person name="Pangilinan J."/>
            <person name="Riley R."/>
            <person name="Labutti K."/>
            <person name="Andreopoulos B."/>
            <person name="Lipzen A."/>
            <person name="Chen C."/>
            <person name="Yanf M."/>
            <person name="Daum C."/>
            <person name="Ng V."/>
            <person name="Clum A."/>
            <person name="Ohm R."/>
            <person name="Martin F."/>
            <person name="Silar P."/>
            <person name="Natvig D."/>
            <person name="Lalanne C."/>
            <person name="Gautier V."/>
            <person name="Ament-Velasquez S.L."/>
            <person name="Kruys A."/>
            <person name="Hutchinson M.I."/>
            <person name="Powell A.J."/>
            <person name="Barry K."/>
            <person name="Miller A.N."/>
            <person name="Grigoriev I.V."/>
            <person name="Debuchy R."/>
            <person name="Gladieux P."/>
            <person name="Thoren M.H."/>
            <person name="Johannesson H."/>
        </authorList>
    </citation>
    <scope>NUCLEOTIDE SEQUENCE</scope>
    <source>
        <strain evidence="2">CBS 990.96</strain>
    </source>
</reference>